<sequence length="570" mass="62034">MAVSYGFNRKRPRTEVTLDSTALGSANVRSEKPLILIGSATGGEPNKVEVVTNLSQARNIFRGGELVDAIEMAWNPSVNLGGAGKIYAVRADEATQAKLVKDGYTFTSKLYGSDANGIQISLEDNVITKSKRFNVYFTRERYEQTYDNIGNIFAVQYTGSLVYASIEIKVDSATKEAKTLELKAGADKDTAAVVRTYELGEGFYQDVNVLVNDINNLPDFKAVMNSLGGYKNVSTNYLDALAATPLAKDKDVTVTAVSADLALTLANDRYVSLEIDLTKPAPATIPVTSLAGAETKAPPASWAKLFASVADSGGYYVVPLTANEVIHAELGHFLRSESSAGNQLRGFVGGGIEESFDALRARQAAIRNPRVALVGDSVTRRMADGRVYKAPAYMYAAQVAGLASGLQIGVPMTYKKMNIDALNLKFSDDQLDQLDSTGVIMTFYRRNRDESTFRIASDPTTYNNVEDIVQNRMSLGETSDFLTTDLRTVLDEEFIGTRIKNTSASIIKNRVESFLDVQKGVDGLIVDYNPEDIQVVIDGNTAIINIVVQPSRGLDYINVFLSYKDNKMSA</sequence>
<organism evidence="1 2">
    <name type="scientific">Bacillus phage CAM003</name>
    <dbReference type="NCBI Taxonomy" id="1486657"/>
    <lineage>
        <taxon>Viruses</taxon>
        <taxon>Duplodnaviria</taxon>
        <taxon>Heunggongvirae</taxon>
        <taxon>Uroviricota</taxon>
        <taxon>Caudoviricetes</taxon>
        <taxon>Herelleviridae</taxon>
        <taxon>Bastillevirinae</taxon>
        <taxon>Bastillevirus</taxon>
        <taxon>Bastillevirus CAM003</taxon>
    </lineage>
</organism>
<keyword evidence="2" id="KW-1185">Reference proteome</keyword>
<reference evidence="2" key="1">
    <citation type="submission" date="2014-09" db="EMBL/GenBank/DDBJ databases">
        <authorList>
            <person name="Sauder A.B."/>
            <person name="McKenzie Q.R."/>
            <person name="Temple L.M."/>
            <person name="Alexis B.K."/>
            <person name="Al-Atrache Z."/>
            <person name="Lewis L.O."/>
            <person name="Loesser-Casey K.E."/>
            <person name="Mitchell K.J."/>
        </authorList>
    </citation>
    <scope>NUCLEOTIDE SEQUENCE [LARGE SCALE GENOMIC DNA]</scope>
</reference>
<dbReference type="Proteomes" id="UP000026902">
    <property type="component" value="Segment"/>
</dbReference>
<proteinExistence type="predicted"/>
<dbReference type="EMBL" id="KJ489397">
    <property type="protein sequence ID" value="AHZ09522.1"/>
    <property type="molecule type" value="Genomic_DNA"/>
</dbReference>
<evidence type="ECO:0000313" key="2">
    <source>
        <dbReference type="Proteomes" id="UP000026902"/>
    </source>
</evidence>
<dbReference type="GeneID" id="19526388"/>
<protein>
    <submittedName>
        <fullName evidence="1">Tail sheath protein</fullName>
    </submittedName>
</protein>
<dbReference type="RefSeq" id="YP_009036988.1">
    <property type="nucleotide sequence ID" value="NC_024216.1"/>
</dbReference>
<dbReference type="KEGG" id="vg:19526388"/>
<accession>A0A024AZG0</accession>
<name>A0A024AZG0_9CAUD</name>
<evidence type="ECO:0000313" key="1">
    <source>
        <dbReference type="EMBL" id="AHZ09522.1"/>
    </source>
</evidence>